<feature type="compositionally biased region" description="Basic and acidic residues" evidence="1">
    <location>
        <begin position="7"/>
        <end position="20"/>
    </location>
</feature>
<accession>A0A366LVN9</accession>
<dbReference type="OrthoDB" id="4164470at2"/>
<comment type="caution">
    <text evidence="2">The sequence shown here is derived from an EMBL/GenBank/DDBJ whole genome shotgun (WGS) entry which is preliminary data.</text>
</comment>
<gene>
    <name evidence="2" type="ORF">DP939_25230</name>
</gene>
<evidence type="ECO:0000313" key="3">
    <source>
        <dbReference type="Proteomes" id="UP000253303"/>
    </source>
</evidence>
<dbReference type="RefSeq" id="WP_113983260.1">
    <property type="nucleotide sequence ID" value="NZ_QMEY01000012.1"/>
</dbReference>
<proteinExistence type="predicted"/>
<dbReference type="Proteomes" id="UP000253303">
    <property type="component" value="Unassembled WGS sequence"/>
</dbReference>
<organism evidence="2 3">
    <name type="scientific">Spongiactinospora rosea</name>
    <dbReference type="NCBI Taxonomy" id="2248750"/>
    <lineage>
        <taxon>Bacteria</taxon>
        <taxon>Bacillati</taxon>
        <taxon>Actinomycetota</taxon>
        <taxon>Actinomycetes</taxon>
        <taxon>Streptosporangiales</taxon>
        <taxon>Streptosporangiaceae</taxon>
        <taxon>Spongiactinospora</taxon>
    </lineage>
</organism>
<evidence type="ECO:0000313" key="2">
    <source>
        <dbReference type="EMBL" id="RBQ17252.1"/>
    </source>
</evidence>
<sequence>MPTPTDPRPEQNPRREPSPLDELNRAFTLLIAGPKPPAIDGARLGHGLPQRAIELGELKAITLHPATGREARDAVWRELLARARDRQATWMVGAAGIAEPGLRRIAGRIAAGFAGDTTDLDAEVLAGFVLAVHYCDPAKPNIAARLCWAAFRAGLAARRATESRPLPAREPDQITSAEPRSGGLEQEEPGAARGHPDLVLYGAVAQGVLTAVQAELIGRTRIEHLSLAQAAAQLGIPARWASTLRRRGELRLLRALDDEAVSLLPPAPPAESSPAPQQPSPKPPGTHREADQAACGWERPLVSPDNTSRPPTQPKGGDGPDPTRTPTPTAPDGSAKAGDAPQNHAPSARYDRIRQETEGPDR</sequence>
<evidence type="ECO:0000256" key="1">
    <source>
        <dbReference type="SAM" id="MobiDB-lite"/>
    </source>
</evidence>
<feature type="region of interest" description="Disordered" evidence="1">
    <location>
        <begin position="1"/>
        <end position="20"/>
    </location>
</feature>
<dbReference type="EMBL" id="QMEY01000012">
    <property type="protein sequence ID" value="RBQ17252.1"/>
    <property type="molecule type" value="Genomic_DNA"/>
</dbReference>
<feature type="region of interest" description="Disordered" evidence="1">
    <location>
        <begin position="263"/>
        <end position="362"/>
    </location>
</feature>
<keyword evidence="3" id="KW-1185">Reference proteome</keyword>
<name>A0A366LVN9_9ACTN</name>
<feature type="compositionally biased region" description="Basic and acidic residues" evidence="1">
    <location>
        <begin position="161"/>
        <end position="172"/>
    </location>
</feature>
<feature type="region of interest" description="Disordered" evidence="1">
    <location>
        <begin position="161"/>
        <end position="192"/>
    </location>
</feature>
<reference evidence="2 3" key="1">
    <citation type="submission" date="2018-06" db="EMBL/GenBank/DDBJ databases">
        <title>Sphaerisporangium craniellae sp. nov., isolated from a marine sponge in the South China Sea.</title>
        <authorList>
            <person name="Li L."/>
        </authorList>
    </citation>
    <scope>NUCLEOTIDE SEQUENCE [LARGE SCALE GENOMIC DNA]</scope>
    <source>
        <strain evidence="2 3">LHW63015</strain>
    </source>
</reference>
<dbReference type="AlphaFoldDB" id="A0A366LVN9"/>
<feature type="compositionally biased region" description="Pro residues" evidence="1">
    <location>
        <begin position="265"/>
        <end position="284"/>
    </location>
</feature>
<feature type="compositionally biased region" description="Basic and acidic residues" evidence="1">
    <location>
        <begin position="349"/>
        <end position="362"/>
    </location>
</feature>
<protein>
    <submittedName>
        <fullName evidence="2">Uncharacterized protein</fullName>
    </submittedName>
</protein>